<sequence length="97" mass="11568">MSSPSNSGRRRGRPRKYHSEEEQKEAHAVNQARYYHQHKERLNEDMRTRYHASKPPKVGTQHRGPREKMVVIPTKMSFPKKTTLSLRMLWHIKLYDG</sequence>
<dbReference type="AlphaFoldDB" id="A0A284QTQ5"/>
<gene>
    <name evidence="2" type="ORF">ARMOST_03176</name>
</gene>
<organism evidence="2 3">
    <name type="scientific">Armillaria ostoyae</name>
    <name type="common">Armillaria root rot fungus</name>
    <dbReference type="NCBI Taxonomy" id="47428"/>
    <lineage>
        <taxon>Eukaryota</taxon>
        <taxon>Fungi</taxon>
        <taxon>Dikarya</taxon>
        <taxon>Basidiomycota</taxon>
        <taxon>Agaricomycotina</taxon>
        <taxon>Agaricomycetes</taxon>
        <taxon>Agaricomycetidae</taxon>
        <taxon>Agaricales</taxon>
        <taxon>Marasmiineae</taxon>
        <taxon>Physalacriaceae</taxon>
        <taxon>Armillaria</taxon>
    </lineage>
</organism>
<dbReference type="Proteomes" id="UP000219338">
    <property type="component" value="Unassembled WGS sequence"/>
</dbReference>
<dbReference type="EMBL" id="FUEG01000002">
    <property type="protein sequence ID" value="SJK99865.1"/>
    <property type="molecule type" value="Genomic_DNA"/>
</dbReference>
<feature type="region of interest" description="Disordered" evidence="1">
    <location>
        <begin position="1"/>
        <end position="34"/>
    </location>
</feature>
<protein>
    <submittedName>
        <fullName evidence="2">Uncharacterized protein</fullName>
    </submittedName>
</protein>
<keyword evidence="3" id="KW-1185">Reference proteome</keyword>
<accession>A0A284QTQ5</accession>
<feature type="compositionally biased region" description="Basic and acidic residues" evidence="1">
    <location>
        <begin position="17"/>
        <end position="27"/>
    </location>
</feature>
<evidence type="ECO:0000313" key="3">
    <source>
        <dbReference type="Proteomes" id="UP000219338"/>
    </source>
</evidence>
<name>A0A284QTQ5_ARMOS</name>
<evidence type="ECO:0000313" key="2">
    <source>
        <dbReference type="EMBL" id="SJK99865.1"/>
    </source>
</evidence>
<reference evidence="3" key="1">
    <citation type="journal article" date="2017" name="Nat. Ecol. Evol.">
        <title>Genome expansion and lineage-specific genetic innovations in the forest pathogenic fungi Armillaria.</title>
        <authorList>
            <person name="Sipos G."/>
            <person name="Prasanna A.N."/>
            <person name="Walter M.C."/>
            <person name="O'Connor E."/>
            <person name="Balint B."/>
            <person name="Krizsan K."/>
            <person name="Kiss B."/>
            <person name="Hess J."/>
            <person name="Varga T."/>
            <person name="Slot J."/>
            <person name="Riley R."/>
            <person name="Boka B."/>
            <person name="Rigling D."/>
            <person name="Barry K."/>
            <person name="Lee J."/>
            <person name="Mihaltcheva S."/>
            <person name="LaButti K."/>
            <person name="Lipzen A."/>
            <person name="Waldron R."/>
            <person name="Moloney N.M."/>
            <person name="Sperisen C."/>
            <person name="Kredics L."/>
            <person name="Vagvoelgyi C."/>
            <person name="Patrignani A."/>
            <person name="Fitzpatrick D."/>
            <person name="Nagy I."/>
            <person name="Doyle S."/>
            <person name="Anderson J.B."/>
            <person name="Grigoriev I.V."/>
            <person name="Gueldener U."/>
            <person name="Muensterkoetter M."/>
            <person name="Nagy L.G."/>
        </authorList>
    </citation>
    <scope>NUCLEOTIDE SEQUENCE [LARGE SCALE GENOMIC DNA]</scope>
    <source>
        <strain evidence="3">C18/9</strain>
    </source>
</reference>
<proteinExistence type="predicted"/>
<evidence type="ECO:0000256" key="1">
    <source>
        <dbReference type="SAM" id="MobiDB-lite"/>
    </source>
</evidence>